<dbReference type="SMART" id="SM00066">
    <property type="entry name" value="GAL4"/>
    <property type="match status" value="1"/>
</dbReference>
<dbReference type="InterPro" id="IPR021858">
    <property type="entry name" value="Fun_TF"/>
</dbReference>
<dbReference type="Pfam" id="PF00172">
    <property type="entry name" value="Zn_clus"/>
    <property type="match status" value="1"/>
</dbReference>
<gene>
    <name evidence="5" type="ORF">IFR04_007693</name>
</gene>
<dbReference type="InterPro" id="IPR001138">
    <property type="entry name" value="Zn2Cys6_DnaBD"/>
</dbReference>
<keyword evidence="6" id="KW-1185">Reference proteome</keyword>
<dbReference type="EMBL" id="JAFJYH010000111">
    <property type="protein sequence ID" value="KAG4419192.1"/>
    <property type="molecule type" value="Genomic_DNA"/>
</dbReference>
<dbReference type="GO" id="GO:0045944">
    <property type="term" value="P:positive regulation of transcription by RNA polymerase II"/>
    <property type="evidence" value="ECO:0007669"/>
    <property type="project" value="TreeGrafter"/>
</dbReference>
<dbReference type="InterPro" id="IPR036864">
    <property type="entry name" value="Zn2-C6_fun-type_DNA-bd_sf"/>
</dbReference>
<comment type="caution">
    <text evidence="5">The sequence shown here is derived from an EMBL/GenBank/DDBJ whole genome shotgun (WGS) entry which is preliminary data.</text>
</comment>
<dbReference type="SUPFAM" id="SSF57701">
    <property type="entry name" value="Zn2/Cys6 DNA-binding domain"/>
    <property type="match status" value="1"/>
</dbReference>
<keyword evidence="2" id="KW-0539">Nucleus</keyword>
<name>A0A8H7THA7_9HELO</name>
<accession>A0A8H7THA7</accession>
<feature type="region of interest" description="Disordered" evidence="3">
    <location>
        <begin position="65"/>
        <end position="90"/>
    </location>
</feature>
<dbReference type="AlphaFoldDB" id="A0A8H7THA7"/>
<comment type="subcellular location">
    <subcellularLocation>
        <location evidence="1">Nucleus</location>
    </subcellularLocation>
</comment>
<dbReference type="PANTHER" id="PTHR37534:SF38">
    <property type="entry name" value="ZN(2)-C6 FUNGAL-TYPE DOMAIN-CONTAINING PROTEIN"/>
    <property type="match status" value="1"/>
</dbReference>
<dbReference type="Proteomes" id="UP000664132">
    <property type="component" value="Unassembled WGS sequence"/>
</dbReference>
<evidence type="ECO:0000259" key="4">
    <source>
        <dbReference type="PROSITE" id="PS50048"/>
    </source>
</evidence>
<dbReference type="Pfam" id="PF11951">
    <property type="entry name" value="Fungal_trans_2"/>
    <property type="match status" value="1"/>
</dbReference>
<dbReference type="GO" id="GO:0000976">
    <property type="term" value="F:transcription cis-regulatory region binding"/>
    <property type="evidence" value="ECO:0007669"/>
    <property type="project" value="TreeGrafter"/>
</dbReference>
<dbReference type="Gene3D" id="4.10.240.10">
    <property type="entry name" value="Zn(2)-C6 fungal-type DNA-binding domain"/>
    <property type="match status" value="1"/>
</dbReference>
<sequence length="571" mass="64599">MESQMVIRYAPPVQQALTPRRVIVRSRTGCGTCRSRKKKCDEADGSECNNCKKGNLKCTGYPARTEWNGGRQRRRSRKQRPPDQPAPNQTYNVFPEAEIRSPVQENIDFGYFIQMTPGPEEVAAFYDGTIANADTNYVDADYGYPQFGEILNFQDDMSLLGETEPKVSIPFELSHIIIGVNTPLQRRLFDHFHGVTSRVLTTSNGIENPFNSIVLPLAVRDETMMKLLLSLAGSQLSKRYATGSEQQEIEQETARLHREARVEQLERARLMEEQYPEHPHQYKDRDIEVVFTTYLLLCLYEICEGSGDGSGNVNLFWASKIIALASKSPWDAVGPLPLRCHLRASIHPFLLDFYYYHEYLALVTVPSAPIIRPQFDQGTDLSGQDRYLVGFQDGLIDFIALIAALRSDVDSNDGELDGPTTQNALKIFAELEAWQPRVISSRPEQLVASFWQMALYIWLFSIVNPDHSDNEKIQVNVTRIVTGMCEIREGDGVMACMLFPLFVAGSAAVKQEDRNLIMAHFATLKKWSALGNIDLALRVVERMWELRDAGMVSSWNWVEQLRGSQTSLLVT</sequence>
<dbReference type="GO" id="GO:0008270">
    <property type="term" value="F:zinc ion binding"/>
    <property type="evidence" value="ECO:0007669"/>
    <property type="project" value="InterPro"/>
</dbReference>
<dbReference type="GO" id="GO:0000981">
    <property type="term" value="F:DNA-binding transcription factor activity, RNA polymerase II-specific"/>
    <property type="evidence" value="ECO:0007669"/>
    <property type="project" value="InterPro"/>
</dbReference>
<evidence type="ECO:0000256" key="1">
    <source>
        <dbReference type="ARBA" id="ARBA00004123"/>
    </source>
</evidence>
<proteinExistence type="predicted"/>
<dbReference type="GO" id="GO:0005634">
    <property type="term" value="C:nucleus"/>
    <property type="evidence" value="ECO:0007669"/>
    <property type="project" value="UniProtKB-SubCell"/>
</dbReference>
<dbReference type="OrthoDB" id="434972at2759"/>
<evidence type="ECO:0000313" key="5">
    <source>
        <dbReference type="EMBL" id="KAG4419192.1"/>
    </source>
</evidence>
<dbReference type="PROSITE" id="PS50048">
    <property type="entry name" value="ZN2_CY6_FUNGAL_2"/>
    <property type="match status" value="1"/>
</dbReference>
<protein>
    <recommendedName>
        <fullName evidence="4">Zn(2)-C6 fungal-type domain-containing protein</fullName>
    </recommendedName>
</protein>
<dbReference type="PROSITE" id="PS00463">
    <property type="entry name" value="ZN2_CY6_FUNGAL_1"/>
    <property type="match status" value="1"/>
</dbReference>
<dbReference type="CDD" id="cd00067">
    <property type="entry name" value="GAL4"/>
    <property type="match status" value="1"/>
</dbReference>
<organism evidence="5 6">
    <name type="scientific">Cadophora malorum</name>
    <dbReference type="NCBI Taxonomy" id="108018"/>
    <lineage>
        <taxon>Eukaryota</taxon>
        <taxon>Fungi</taxon>
        <taxon>Dikarya</taxon>
        <taxon>Ascomycota</taxon>
        <taxon>Pezizomycotina</taxon>
        <taxon>Leotiomycetes</taxon>
        <taxon>Helotiales</taxon>
        <taxon>Ploettnerulaceae</taxon>
        <taxon>Cadophora</taxon>
    </lineage>
</organism>
<dbReference type="PANTHER" id="PTHR37534">
    <property type="entry name" value="TRANSCRIPTIONAL ACTIVATOR PROTEIN UGA3"/>
    <property type="match status" value="1"/>
</dbReference>
<evidence type="ECO:0000313" key="6">
    <source>
        <dbReference type="Proteomes" id="UP000664132"/>
    </source>
</evidence>
<feature type="domain" description="Zn(2)-C6 fungal-type" evidence="4">
    <location>
        <begin position="29"/>
        <end position="59"/>
    </location>
</feature>
<evidence type="ECO:0000256" key="3">
    <source>
        <dbReference type="SAM" id="MobiDB-lite"/>
    </source>
</evidence>
<evidence type="ECO:0000256" key="2">
    <source>
        <dbReference type="ARBA" id="ARBA00023242"/>
    </source>
</evidence>
<reference evidence="5" key="1">
    <citation type="submission" date="2021-02" db="EMBL/GenBank/DDBJ databases">
        <title>Genome sequence Cadophora malorum strain M34.</title>
        <authorList>
            <person name="Stefanovic E."/>
            <person name="Vu D."/>
            <person name="Scully C."/>
            <person name="Dijksterhuis J."/>
            <person name="Roader J."/>
            <person name="Houbraken J."/>
        </authorList>
    </citation>
    <scope>NUCLEOTIDE SEQUENCE</scope>
    <source>
        <strain evidence="5">M34</strain>
    </source>
</reference>